<evidence type="ECO:0000313" key="2">
    <source>
        <dbReference type="EMBL" id="GGV01398.1"/>
    </source>
</evidence>
<gene>
    <name evidence="2" type="ORF">GCM10010211_80850</name>
</gene>
<sequence>MMTIAKVSYGGDTRPQLLLGVDAHACQGRVGIFVCHRLLRLAVGVEGEVYVRVDQPGQQRGVTEIQNVQVCRRMRPGHVDTYNARAIDEHKWAPGSQCVPVKEPRRADSPGPSMLNVSFTAGNHPDAPPHRSVR</sequence>
<reference evidence="3" key="1">
    <citation type="journal article" date="2019" name="Int. J. Syst. Evol. Microbiol.">
        <title>The Global Catalogue of Microorganisms (GCM) 10K type strain sequencing project: providing services to taxonomists for standard genome sequencing and annotation.</title>
        <authorList>
            <consortium name="The Broad Institute Genomics Platform"/>
            <consortium name="The Broad Institute Genome Sequencing Center for Infectious Disease"/>
            <person name="Wu L."/>
            <person name="Ma J."/>
        </authorList>
    </citation>
    <scope>NUCLEOTIDE SEQUENCE [LARGE SCALE GENOMIC DNA]</scope>
    <source>
        <strain evidence="3">JCM 3399</strain>
    </source>
</reference>
<proteinExistence type="predicted"/>
<name>A0ABQ2VN93_9ACTN</name>
<feature type="region of interest" description="Disordered" evidence="1">
    <location>
        <begin position="95"/>
        <end position="134"/>
    </location>
</feature>
<organism evidence="2 3">
    <name type="scientific">Streptomyces albospinus</name>
    <dbReference type="NCBI Taxonomy" id="285515"/>
    <lineage>
        <taxon>Bacteria</taxon>
        <taxon>Bacillati</taxon>
        <taxon>Actinomycetota</taxon>
        <taxon>Actinomycetes</taxon>
        <taxon>Kitasatosporales</taxon>
        <taxon>Streptomycetaceae</taxon>
        <taxon>Streptomyces</taxon>
    </lineage>
</organism>
<keyword evidence="3" id="KW-1185">Reference proteome</keyword>
<dbReference type="EMBL" id="BMRP01000071">
    <property type="protein sequence ID" value="GGV01398.1"/>
    <property type="molecule type" value="Genomic_DNA"/>
</dbReference>
<comment type="caution">
    <text evidence="2">The sequence shown here is derived from an EMBL/GenBank/DDBJ whole genome shotgun (WGS) entry which is preliminary data.</text>
</comment>
<evidence type="ECO:0000313" key="3">
    <source>
        <dbReference type="Proteomes" id="UP000654471"/>
    </source>
</evidence>
<dbReference type="Proteomes" id="UP000654471">
    <property type="component" value="Unassembled WGS sequence"/>
</dbReference>
<accession>A0ABQ2VN93</accession>
<evidence type="ECO:0000256" key="1">
    <source>
        <dbReference type="SAM" id="MobiDB-lite"/>
    </source>
</evidence>
<evidence type="ECO:0008006" key="4">
    <source>
        <dbReference type="Google" id="ProtNLM"/>
    </source>
</evidence>
<protein>
    <recommendedName>
        <fullName evidence="4">Transposase</fullName>
    </recommendedName>
</protein>